<dbReference type="GO" id="GO:1990811">
    <property type="term" value="C:MWP complex"/>
    <property type="evidence" value="ECO:0007669"/>
    <property type="project" value="TreeGrafter"/>
</dbReference>
<dbReference type="PANTHER" id="PTHR16220">
    <property type="entry name" value="WD REPEAT PROTEIN 8-RELATED"/>
    <property type="match status" value="1"/>
</dbReference>
<dbReference type="PANTHER" id="PTHR16220:SF0">
    <property type="entry name" value="WD REPEAT-CONTAINING PROTEIN WRAP73"/>
    <property type="match status" value="1"/>
</dbReference>
<accession>A0A232LYQ1</accession>
<dbReference type="SUPFAM" id="SSF50969">
    <property type="entry name" value="YVTN repeat-like/Quinoprotein amine dehydrogenase"/>
    <property type="match status" value="1"/>
</dbReference>
<evidence type="ECO:0000313" key="2">
    <source>
        <dbReference type="Proteomes" id="UP000243515"/>
    </source>
</evidence>
<dbReference type="OrthoDB" id="308690at2759"/>
<dbReference type="GO" id="GO:0005815">
    <property type="term" value="C:microtubule organizing center"/>
    <property type="evidence" value="ECO:0007669"/>
    <property type="project" value="TreeGrafter"/>
</dbReference>
<protein>
    <recommendedName>
        <fullName evidence="3">Anaphase-promoting complex subunit 4 WD40 domain-containing protein</fullName>
    </recommendedName>
</protein>
<sequence>MASITGSGALRLYSISRSGQNIARLGEKEVVVHAASGDRAVGIIQTIRLEEPFASQVRFLRFSRSPADNVDEGKDNWNLLNAVSCRRGLCASDTRASVWQLNSPDWYAEIENIDPDLTNLDFGSSDNEVIIFHNWNTKVTIFNLDTGRSQIIRSPKFSTVNGYGYRPRTGQFAILLKPETVDLLTIHEFQTYELISKVVLPTVDAHGLKWSPDGKWIAVWEGGSAGTKLLVYTADGQLFRTHTGPQGSDNTFDLGVRNIEWSPSIGDDPTASLLAVGKFDGTVDILNGKTLSCSTTLSHVFHIGNQSPRIWRERYSGKGRLGYFEYAEASSSSAFMSTSDPSGLPRGISIMLFSCDGSLLATLDQSRPNVVWIWSLRPIPRLESALTHEHSVKQFTWHPREPKLLIMTNNTVAPIVHHWSLNEDPVIAHILTTPTEAGRYEAAWVSDDPSVFWFSTPTNSFLGYIAMIDDRAQFCLLYTVDEGESDRYKTGNVTYL</sequence>
<evidence type="ECO:0000313" key="1">
    <source>
        <dbReference type="EMBL" id="OXV09194.1"/>
    </source>
</evidence>
<dbReference type="Gene3D" id="2.130.10.10">
    <property type="entry name" value="YVTN repeat-like/Quinoprotein amine dehydrogenase"/>
    <property type="match status" value="2"/>
</dbReference>
<dbReference type="InterPro" id="IPR015943">
    <property type="entry name" value="WD40/YVTN_repeat-like_dom_sf"/>
</dbReference>
<keyword evidence="2" id="KW-1185">Reference proteome</keyword>
<dbReference type="InterPro" id="IPR011044">
    <property type="entry name" value="Quino_amine_DH_bsu"/>
</dbReference>
<comment type="caution">
    <text evidence="1">The sequence shown here is derived from an EMBL/GenBank/DDBJ whole genome shotgun (WGS) entry which is preliminary data.</text>
</comment>
<reference evidence="1 2" key="1">
    <citation type="journal article" date="2015" name="Environ. Microbiol.">
        <title>Metagenome sequence of Elaphomyces granulatus from sporocarp tissue reveals Ascomycota ectomycorrhizal fingerprints of genome expansion and a Proteobacteria-rich microbiome.</title>
        <authorList>
            <person name="Quandt C.A."/>
            <person name="Kohler A."/>
            <person name="Hesse C.N."/>
            <person name="Sharpton T.J."/>
            <person name="Martin F."/>
            <person name="Spatafora J.W."/>
        </authorList>
    </citation>
    <scope>NUCLEOTIDE SEQUENCE [LARGE SCALE GENOMIC DNA]</scope>
    <source>
        <strain evidence="1 2">OSC145934</strain>
    </source>
</reference>
<dbReference type="Proteomes" id="UP000243515">
    <property type="component" value="Unassembled WGS sequence"/>
</dbReference>
<dbReference type="EMBL" id="NPHW01003659">
    <property type="protein sequence ID" value="OXV09194.1"/>
    <property type="molecule type" value="Genomic_DNA"/>
</dbReference>
<name>A0A232LYQ1_9EURO</name>
<dbReference type="InterPro" id="IPR052778">
    <property type="entry name" value="Centrosome-WD_assoc"/>
</dbReference>
<proteinExistence type="predicted"/>
<evidence type="ECO:0008006" key="3">
    <source>
        <dbReference type="Google" id="ProtNLM"/>
    </source>
</evidence>
<dbReference type="GO" id="GO:1990810">
    <property type="term" value="P:microtubule anchoring at mitotic spindle pole body"/>
    <property type="evidence" value="ECO:0007669"/>
    <property type="project" value="TreeGrafter"/>
</dbReference>
<gene>
    <name evidence="1" type="ORF">Egran_03043</name>
</gene>
<organism evidence="1 2">
    <name type="scientific">Elaphomyces granulatus</name>
    <dbReference type="NCBI Taxonomy" id="519963"/>
    <lineage>
        <taxon>Eukaryota</taxon>
        <taxon>Fungi</taxon>
        <taxon>Dikarya</taxon>
        <taxon>Ascomycota</taxon>
        <taxon>Pezizomycotina</taxon>
        <taxon>Eurotiomycetes</taxon>
        <taxon>Eurotiomycetidae</taxon>
        <taxon>Eurotiales</taxon>
        <taxon>Elaphomycetaceae</taxon>
        <taxon>Elaphomyces</taxon>
    </lineage>
</organism>
<dbReference type="AlphaFoldDB" id="A0A232LYQ1"/>